<keyword evidence="1" id="KW-0472">Membrane</keyword>
<protein>
    <submittedName>
        <fullName evidence="2">Uncharacterized protein</fullName>
    </submittedName>
</protein>
<comment type="caution">
    <text evidence="2">The sequence shown here is derived from an EMBL/GenBank/DDBJ whole genome shotgun (WGS) entry which is preliminary data.</text>
</comment>
<evidence type="ECO:0000256" key="1">
    <source>
        <dbReference type="SAM" id="Phobius"/>
    </source>
</evidence>
<feature type="transmembrane region" description="Helical" evidence="1">
    <location>
        <begin position="20"/>
        <end position="40"/>
    </location>
</feature>
<dbReference type="AlphaFoldDB" id="A0A9W5Y8Z7"/>
<name>A0A9W5Y8Z7_9FIRM</name>
<organism evidence="2 3">
    <name type="scientific">Vallitalea longa</name>
    <dbReference type="NCBI Taxonomy" id="2936439"/>
    <lineage>
        <taxon>Bacteria</taxon>
        <taxon>Bacillati</taxon>
        <taxon>Bacillota</taxon>
        <taxon>Clostridia</taxon>
        <taxon>Lachnospirales</taxon>
        <taxon>Vallitaleaceae</taxon>
        <taxon>Vallitalea</taxon>
    </lineage>
</organism>
<feature type="transmembrane region" description="Helical" evidence="1">
    <location>
        <begin position="91"/>
        <end position="109"/>
    </location>
</feature>
<sequence length="225" mass="25857">MNKAKKVAQFNFKYGCKETYIITISIVTFTIISMIINFFLGQSNTENQSIGNLFALINILAPIFIILKYYRKLINIGAKKLDFFKGCILNYIVFAVIVSIINILFYYVIEPLIWGSSFNISFLPAFDWTSSGVFACFIYQTGFYILISVFIHTLVLYQNMWIGWVADVLIITIISVFTPIAPLRQVLITFFRATTLNPSFIMQFIWDILLAGLLYVSTLYNLSKK</sequence>
<evidence type="ECO:0000313" key="2">
    <source>
        <dbReference type="EMBL" id="GKX27564.1"/>
    </source>
</evidence>
<evidence type="ECO:0000313" key="3">
    <source>
        <dbReference type="Proteomes" id="UP001144256"/>
    </source>
</evidence>
<proteinExistence type="predicted"/>
<accession>A0A9W5Y8Z7</accession>
<feature type="transmembrane region" description="Helical" evidence="1">
    <location>
        <begin position="52"/>
        <end position="70"/>
    </location>
</feature>
<dbReference type="Proteomes" id="UP001144256">
    <property type="component" value="Unassembled WGS sequence"/>
</dbReference>
<keyword evidence="1" id="KW-1133">Transmembrane helix</keyword>
<reference evidence="2" key="1">
    <citation type="submission" date="2022-06" db="EMBL/GenBank/DDBJ databases">
        <title>Vallitalea longa sp. nov., an anaerobic bacterium isolated from marine sediment.</title>
        <authorList>
            <person name="Hirano S."/>
            <person name="Terahara T."/>
            <person name="Mori K."/>
            <person name="Hamada M."/>
            <person name="Matsumoto R."/>
            <person name="Kobayashi T."/>
        </authorList>
    </citation>
    <scope>NUCLEOTIDE SEQUENCE</scope>
    <source>
        <strain evidence="2">SH18-1</strain>
    </source>
</reference>
<feature type="transmembrane region" description="Helical" evidence="1">
    <location>
        <begin position="200"/>
        <end position="222"/>
    </location>
</feature>
<dbReference type="RefSeq" id="WP_281810982.1">
    <property type="nucleotide sequence ID" value="NZ_BRLB01000001.1"/>
</dbReference>
<feature type="transmembrane region" description="Helical" evidence="1">
    <location>
        <begin position="129"/>
        <end position="154"/>
    </location>
</feature>
<dbReference type="EMBL" id="BRLB01000001">
    <property type="protein sequence ID" value="GKX27564.1"/>
    <property type="molecule type" value="Genomic_DNA"/>
</dbReference>
<keyword evidence="1" id="KW-0812">Transmembrane</keyword>
<keyword evidence="3" id="KW-1185">Reference proteome</keyword>
<gene>
    <name evidence="2" type="ORF">SH1V18_00440</name>
</gene>
<feature type="transmembrane region" description="Helical" evidence="1">
    <location>
        <begin position="161"/>
        <end position="180"/>
    </location>
</feature>